<feature type="compositionally biased region" description="Basic and acidic residues" evidence="1">
    <location>
        <begin position="58"/>
        <end position="76"/>
    </location>
</feature>
<sequence length="153" mass="17720">MMRKLHAHKQYIVALLLSGFSSVFVCDFLCDVGVISWARFNSHAVITDHPKEAHHHHDSPTDHHHDDTHDHNKSHEQDDCCQDVVNQIYASLIKFELKQSTLQAPLYCYMYEAYTVYGKPNTYSQRLLSFLYTNLPPPVGGFHIRVLIQSFLH</sequence>
<dbReference type="EMBL" id="CP120682">
    <property type="protein sequence ID" value="WKN38619.1"/>
    <property type="molecule type" value="Genomic_DNA"/>
</dbReference>
<gene>
    <name evidence="2" type="ORF">K4G66_07875</name>
</gene>
<organism evidence="2">
    <name type="scientific">Roseihalotalea indica</name>
    <dbReference type="NCBI Taxonomy" id="2867963"/>
    <lineage>
        <taxon>Bacteria</taxon>
        <taxon>Pseudomonadati</taxon>
        <taxon>Bacteroidota</taxon>
        <taxon>Cytophagia</taxon>
        <taxon>Cytophagales</taxon>
        <taxon>Catalimonadaceae</taxon>
        <taxon>Roseihalotalea</taxon>
    </lineage>
</organism>
<reference evidence="2" key="1">
    <citation type="journal article" date="2023" name="Comput. Struct. Biotechnol. J.">
        <title>Discovery of a novel marine Bacteroidetes with a rich repertoire of carbohydrate-active enzymes.</title>
        <authorList>
            <person name="Chen B."/>
            <person name="Liu G."/>
            <person name="Chen Q."/>
            <person name="Wang H."/>
            <person name="Liu L."/>
            <person name="Tang K."/>
        </authorList>
    </citation>
    <scope>NUCLEOTIDE SEQUENCE</scope>
    <source>
        <strain evidence="2">TK19036</strain>
    </source>
</reference>
<feature type="region of interest" description="Disordered" evidence="1">
    <location>
        <begin position="51"/>
        <end position="76"/>
    </location>
</feature>
<accession>A0AA49JH86</accession>
<name>A0AA49JH86_9BACT</name>
<proteinExistence type="predicted"/>
<reference evidence="2" key="2">
    <citation type="journal article" date="2024" name="Antonie Van Leeuwenhoek">
        <title>Roseihalotalea indica gen. nov., sp. nov., a halophilic Bacteroidetes from mesopelagic Southwest Indian Ocean with higher carbohydrate metabolic potential.</title>
        <authorList>
            <person name="Chen B."/>
            <person name="Zhang M."/>
            <person name="Lin D."/>
            <person name="Ye J."/>
            <person name="Tang K."/>
        </authorList>
    </citation>
    <scope>NUCLEOTIDE SEQUENCE</scope>
    <source>
        <strain evidence="2">TK19036</strain>
    </source>
</reference>
<dbReference type="AlphaFoldDB" id="A0AA49JH86"/>
<protein>
    <submittedName>
        <fullName evidence="2">Uncharacterized protein</fullName>
    </submittedName>
</protein>
<evidence type="ECO:0000313" key="2">
    <source>
        <dbReference type="EMBL" id="WKN38619.1"/>
    </source>
</evidence>
<evidence type="ECO:0000256" key="1">
    <source>
        <dbReference type="SAM" id="MobiDB-lite"/>
    </source>
</evidence>